<dbReference type="InterPro" id="IPR029058">
    <property type="entry name" value="AB_hydrolase_fold"/>
</dbReference>
<evidence type="ECO:0000313" key="3">
    <source>
        <dbReference type="Proteomes" id="UP000264036"/>
    </source>
</evidence>
<dbReference type="AlphaFoldDB" id="A0A356LKX0"/>
<dbReference type="EMBL" id="DOEK01000038">
    <property type="protein sequence ID" value="HBP31358.1"/>
    <property type="molecule type" value="Genomic_DNA"/>
</dbReference>
<name>A0A356LKX0_9BURK</name>
<dbReference type="Proteomes" id="UP000264036">
    <property type="component" value="Unassembled WGS sequence"/>
</dbReference>
<dbReference type="InterPro" id="IPR050266">
    <property type="entry name" value="AB_hydrolase_sf"/>
</dbReference>
<dbReference type="PRINTS" id="PR00111">
    <property type="entry name" value="ABHYDROLASE"/>
</dbReference>
<feature type="domain" description="AB hydrolase-1" evidence="1">
    <location>
        <begin position="40"/>
        <end position="266"/>
    </location>
</feature>
<keyword evidence="2" id="KW-0378">Hydrolase</keyword>
<reference evidence="2 3" key="1">
    <citation type="journal article" date="2018" name="Nat. Biotechnol.">
        <title>A standardized bacterial taxonomy based on genome phylogeny substantially revises the tree of life.</title>
        <authorList>
            <person name="Parks D.H."/>
            <person name="Chuvochina M."/>
            <person name="Waite D.W."/>
            <person name="Rinke C."/>
            <person name="Skarshewski A."/>
            <person name="Chaumeil P.A."/>
            <person name="Hugenholtz P."/>
        </authorList>
    </citation>
    <scope>NUCLEOTIDE SEQUENCE [LARGE SCALE GENOMIC DNA]</scope>
    <source>
        <strain evidence="2">UBA10707</strain>
    </source>
</reference>
<dbReference type="PANTHER" id="PTHR43798">
    <property type="entry name" value="MONOACYLGLYCEROL LIPASE"/>
    <property type="match status" value="1"/>
</dbReference>
<accession>A0A356LKX0</accession>
<dbReference type="GO" id="GO:0016787">
    <property type="term" value="F:hydrolase activity"/>
    <property type="evidence" value="ECO:0007669"/>
    <property type="project" value="UniProtKB-KW"/>
</dbReference>
<evidence type="ECO:0000313" key="2">
    <source>
        <dbReference type="EMBL" id="HBP31358.1"/>
    </source>
</evidence>
<dbReference type="Gene3D" id="3.40.50.1820">
    <property type="entry name" value="alpha/beta hydrolase"/>
    <property type="match status" value="1"/>
</dbReference>
<comment type="caution">
    <text evidence="2">The sequence shown here is derived from an EMBL/GenBank/DDBJ whole genome shotgun (WGS) entry which is preliminary data.</text>
</comment>
<protein>
    <submittedName>
        <fullName evidence="2">Lactone hydrolase</fullName>
    </submittedName>
</protein>
<dbReference type="SUPFAM" id="SSF53474">
    <property type="entry name" value="alpha/beta-Hydrolases"/>
    <property type="match status" value="1"/>
</dbReference>
<evidence type="ECO:0000259" key="1">
    <source>
        <dbReference type="Pfam" id="PF00561"/>
    </source>
</evidence>
<gene>
    <name evidence="2" type="ORF">DD666_18355</name>
</gene>
<dbReference type="InterPro" id="IPR000073">
    <property type="entry name" value="AB_hydrolase_1"/>
</dbReference>
<sequence>MRETDRSNQGADESSLIILTRDNCALNLRILCNGQAAETPVLFIHALAMDGKMWTDVAQELHVNATVYALDCRGHGDSDRPNGPYSTKQFADDVVDVLDHLEIPSVHLVGCSMGGTVALAFAGWYPDRLASLCVIDTTAYYGLSAISAWEERGQRAMNNGLSDLIGFQLHRWFSDDYITKCPDQIPQAIEVFLKNNPVAYLESCRMLGNADERTNLSHYRGPTTIVVGEEDYATPVKMAREIKDCIKDSKLVVLPKLRHYTPIEAPKEIANIIHSLIRAE</sequence>
<dbReference type="Pfam" id="PF00561">
    <property type="entry name" value="Abhydrolase_1"/>
    <property type="match status" value="1"/>
</dbReference>
<organism evidence="2 3">
    <name type="scientific">Advenella kashmirensis</name>
    <dbReference type="NCBI Taxonomy" id="310575"/>
    <lineage>
        <taxon>Bacteria</taxon>
        <taxon>Pseudomonadati</taxon>
        <taxon>Pseudomonadota</taxon>
        <taxon>Betaproteobacteria</taxon>
        <taxon>Burkholderiales</taxon>
        <taxon>Alcaligenaceae</taxon>
    </lineage>
</organism>
<proteinExistence type="predicted"/>